<proteinExistence type="predicted"/>
<organism evidence="1 2">
    <name type="scientific">Secundilactobacillus odoratitofui DSM 19909 = JCM 15043</name>
    <dbReference type="NCBI Taxonomy" id="1423776"/>
    <lineage>
        <taxon>Bacteria</taxon>
        <taxon>Bacillati</taxon>
        <taxon>Bacillota</taxon>
        <taxon>Bacilli</taxon>
        <taxon>Lactobacillales</taxon>
        <taxon>Lactobacillaceae</taxon>
        <taxon>Secundilactobacillus</taxon>
    </lineage>
</organism>
<evidence type="ECO:0000313" key="1">
    <source>
        <dbReference type="EMBL" id="KRK99881.1"/>
    </source>
</evidence>
<comment type="caution">
    <text evidence="1">The sequence shown here is derived from an EMBL/GenBank/DDBJ whole genome shotgun (WGS) entry which is preliminary data.</text>
</comment>
<accession>A0A0R1M4P1</accession>
<sequence>MKARASLTDLFIFQLPAINGIRTVNAPFVQQFEVTGSFYRIENVLSSILGLIATVKNGLIA</sequence>
<gene>
    <name evidence="1" type="ORF">FD04_GL000003</name>
</gene>
<name>A0A0R1M4P1_9LACO</name>
<evidence type="ECO:0000313" key="2">
    <source>
        <dbReference type="Proteomes" id="UP000051160"/>
    </source>
</evidence>
<keyword evidence="2" id="KW-1185">Reference proteome</keyword>
<reference evidence="1 2" key="1">
    <citation type="journal article" date="2015" name="Genome Announc.">
        <title>Expanding the biotechnology potential of lactobacilli through comparative genomics of 213 strains and associated genera.</title>
        <authorList>
            <person name="Sun Z."/>
            <person name="Harris H.M."/>
            <person name="McCann A."/>
            <person name="Guo C."/>
            <person name="Argimon S."/>
            <person name="Zhang W."/>
            <person name="Yang X."/>
            <person name="Jeffery I.B."/>
            <person name="Cooney J.C."/>
            <person name="Kagawa T.F."/>
            <person name="Liu W."/>
            <person name="Song Y."/>
            <person name="Salvetti E."/>
            <person name="Wrobel A."/>
            <person name="Rasinkangas P."/>
            <person name="Parkhill J."/>
            <person name="Rea M.C."/>
            <person name="O'Sullivan O."/>
            <person name="Ritari J."/>
            <person name="Douillard F.P."/>
            <person name="Paul Ross R."/>
            <person name="Yang R."/>
            <person name="Briner A.E."/>
            <person name="Felis G.E."/>
            <person name="de Vos W.M."/>
            <person name="Barrangou R."/>
            <person name="Klaenhammer T.R."/>
            <person name="Caufield P.W."/>
            <person name="Cui Y."/>
            <person name="Zhang H."/>
            <person name="O'Toole P.W."/>
        </authorList>
    </citation>
    <scope>NUCLEOTIDE SEQUENCE [LARGE SCALE GENOMIC DNA]</scope>
    <source>
        <strain evidence="1 2">DSM 19909</strain>
    </source>
</reference>
<dbReference type="EMBL" id="AZEE01000001">
    <property type="protein sequence ID" value="KRK99881.1"/>
    <property type="molecule type" value="Genomic_DNA"/>
</dbReference>
<dbReference type="STRING" id="1423776.FD04_GL000003"/>
<protein>
    <submittedName>
        <fullName evidence="1">Uncharacterized protein</fullName>
    </submittedName>
</protein>
<dbReference type="AlphaFoldDB" id="A0A0R1M4P1"/>
<dbReference type="Proteomes" id="UP000051160">
    <property type="component" value="Unassembled WGS sequence"/>
</dbReference>